<dbReference type="GO" id="GO:0003690">
    <property type="term" value="F:double-stranded DNA binding"/>
    <property type="evidence" value="ECO:0007669"/>
    <property type="project" value="TreeGrafter"/>
</dbReference>
<feature type="region of interest" description="Disordered" evidence="1">
    <location>
        <begin position="34"/>
        <end position="56"/>
    </location>
</feature>
<dbReference type="PANTHER" id="PTHR46060:SF2">
    <property type="entry name" value="HISTONE-LYSINE N-METHYLTRANSFERASE SETMAR"/>
    <property type="match status" value="1"/>
</dbReference>
<evidence type="ECO:0000256" key="1">
    <source>
        <dbReference type="SAM" id="MobiDB-lite"/>
    </source>
</evidence>
<gene>
    <name evidence="3" type="ORF">WH47_01866</name>
</gene>
<dbReference type="GO" id="GO:0000014">
    <property type="term" value="F:single-stranded DNA endodeoxyribonuclease activity"/>
    <property type="evidence" value="ECO:0007669"/>
    <property type="project" value="TreeGrafter"/>
</dbReference>
<dbReference type="EMBL" id="KQ414740">
    <property type="protein sequence ID" value="KOC62074.1"/>
    <property type="molecule type" value="Genomic_DNA"/>
</dbReference>
<feature type="non-terminal residue" evidence="3">
    <location>
        <position position="1"/>
    </location>
</feature>
<dbReference type="GO" id="GO:0006303">
    <property type="term" value="P:double-strand break repair via nonhomologous end joining"/>
    <property type="evidence" value="ECO:0007669"/>
    <property type="project" value="TreeGrafter"/>
</dbReference>
<evidence type="ECO:0000313" key="3">
    <source>
        <dbReference type="EMBL" id="KOC62074.1"/>
    </source>
</evidence>
<dbReference type="GO" id="GO:0035861">
    <property type="term" value="C:site of double-strand break"/>
    <property type="evidence" value="ECO:0007669"/>
    <property type="project" value="TreeGrafter"/>
</dbReference>
<dbReference type="GO" id="GO:0000729">
    <property type="term" value="P:DNA double-strand break processing"/>
    <property type="evidence" value="ECO:0007669"/>
    <property type="project" value="TreeGrafter"/>
</dbReference>
<protein>
    <submittedName>
        <fullName evidence="3">Histone-lysine N-methyltransferase SETMAR</fullName>
    </submittedName>
</protein>
<accession>A0A0L7QU38</accession>
<evidence type="ECO:0000259" key="2">
    <source>
        <dbReference type="Pfam" id="PF17906"/>
    </source>
</evidence>
<dbReference type="GO" id="GO:0000793">
    <property type="term" value="C:condensed chromosome"/>
    <property type="evidence" value="ECO:0007669"/>
    <property type="project" value="TreeGrafter"/>
</dbReference>
<dbReference type="GO" id="GO:0032259">
    <property type="term" value="P:methylation"/>
    <property type="evidence" value="ECO:0007669"/>
    <property type="project" value="UniProtKB-KW"/>
</dbReference>
<proteinExistence type="predicted"/>
<dbReference type="GO" id="GO:0005634">
    <property type="term" value="C:nucleus"/>
    <property type="evidence" value="ECO:0007669"/>
    <property type="project" value="TreeGrafter"/>
</dbReference>
<organism evidence="3 4">
    <name type="scientific">Habropoda laboriosa</name>
    <dbReference type="NCBI Taxonomy" id="597456"/>
    <lineage>
        <taxon>Eukaryota</taxon>
        <taxon>Metazoa</taxon>
        <taxon>Ecdysozoa</taxon>
        <taxon>Arthropoda</taxon>
        <taxon>Hexapoda</taxon>
        <taxon>Insecta</taxon>
        <taxon>Pterygota</taxon>
        <taxon>Neoptera</taxon>
        <taxon>Endopterygota</taxon>
        <taxon>Hymenoptera</taxon>
        <taxon>Apocrita</taxon>
        <taxon>Aculeata</taxon>
        <taxon>Apoidea</taxon>
        <taxon>Anthophila</taxon>
        <taxon>Apidae</taxon>
        <taxon>Habropoda</taxon>
    </lineage>
</organism>
<dbReference type="Pfam" id="PF17906">
    <property type="entry name" value="HTH_48"/>
    <property type="match status" value="1"/>
</dbReference>
<reference evidence="3 4" key="1">
    <citation type="submission" date="2015-07" db="EMBL/GenBank/DDBJ databases">
        <title>The genome of Habropoda laboriosa.</title>
        <authorList>
            <person name="Pan H."/>
            <person name="Kapheim K."/>
        </authorList>
    </citation>
    <scope>NUCLEOTIDE SEQUENCE [LARGE SCALE GENOMIC DNA]</scope>
    <source>
        <strain evidence="3">0110345459</strain>
    </source>
</reference>
<dbReference type="GO" id="GO:0044547">
    <property type="term" value="F:DNA topoisomerase binding"/>
    <property type="evidence" value="ECO:0007669"/>
    <property type="project" value="TreeGrafter"/>
</dbReference>
<dbReference type="GO" id="GO:0031297">
    <property type="term" value="P:replication fork processing"/>
    <property type="evidence" value="ECO:0007669"/>
    <property type="project" value="TreeGrafter"/>
</dbReference>
<feature type="domain" description="Mos1 transposase HTH" evidence="2">
    <location>
        <begin position="2"/>
        <end position="31"/>
    </location>
</feature>
<sequence>KASKKICEVYGENVIEECVCQKWFARFRSGDFSLHDSPRSGQPQEIDNEQIKNNSRYTTREVAQELQVSKTTVENRLHQLGYVSRLEKPHELSGQPNT</sequence>
<feature type="compositionally biased region" description="Polar residues" evidence="1">
    <location>
        <begin position="39"/>
        <end position="56"/>
    </location>
</feature>
<dbReference type="GO" id="GO:0044774">
    <property type="term" value="P:mitotic DNA integrity checkpoint signaling"/>
    <property type="evidence" value="ECO:0007669"/>
    <property type="project" value="TreeGrafter"/>
</dbReference>
<dbReference type="GO" id="GO:0003697">
    <property type="term" value="F:single-stranded DNA binding"/>
    <property type="evidence" value="ECO:0007669"/>
    <property type="project" value="TreeGrafter"/>
</dbReference>
<keyword evidence="3" id="KW-0808">Transferase</keyword>
<dbReference type="GO" id="GO:0046975">
    <property type="term" value="F:histone H3K36 methyltransferase activity"/>
    <property type="evidence" value="ECO:0007669"/>
    <property type="project" value="TreeGrafter"/>
</dbReference>
<dbReference type="PANTHER" id="PTHR46060">
    <property type="entry name" value="MARINER MOS1 TRANSPOSASE-LIKE PROTEIN"/>
    <property type="match status" value="1"/>
</dbReference>
<keyword evidence="3" id="KW-0489">Methyltransferase</keyword>
<dbReference type="Gene3D" id="1.10.10.1450">
    <property type="match status" value="1"/>
</dbReference>
<dbReference type="InterPro" id="IPR052709">
    <property type="entry name" value="Transposase-MT_Hybrid"/>
</dbReference>
<dbReference type="Proteomes" id="UP000053825">
    <property type="component" value="Unassembled WGS sequence"/>
</dbReference>
<dbReference type="GO" id="GO:0042800">
    <property type="term" value="F:histone H3K4 methyltransferase activity"/>
    <property type="evidence" value="ECO:0007669"/>
    <property type="project" value="TreeGrafter"/>
</dbReference>
<dbReference type="Gene3D" id="1.10.10.10">
    <property type="entry name" value="Winged helix-like DNA-binding domain superfamily/Winged helix DNA-binding domain"/>
    <property type="match status" value="1"/>
</dbReference>
<evidence type="ECO:0000313" key="4">
    <source>
        <dbReference type="Proteomes" id="UP000053825"/>
    </source>
</evidence>
<dbReference type="InterPro" id="IPR036388">
    <property type="entry name" value="WH-like_DNA-bd_sf"/>
</dbReference>
<keyword evidence="4" id="KW-1185">Reference proteome</keyword>
<name>A0A0L7QU38_9HYME</name>
<dbReference type="STRING" id="597456.A0A0L7QU38"/>
<dbReference type="AlphaFoldDB" id="A0A0L7QU38"/>
<dbReference type="InterPro" id="IPR041426">
    <property type="entry name" value="Mos1_HTH"/>
</dbReference>
<dbReference type="GO" id="GO:0015074">
    <property type="term" value="P:DNA integration"/>
    <property type="evidence" value="ECO:0007669"/>
    <property type="project" value="TreeGrafter"/>
</dbReference>